<dbReference type="RefSeq" id="WP_282199381.1">
    <property type="nucleotide sequence ID" value="NZ_BOQE01000001.1"/>
</dbReference>
<evidence type="ECO:0000256" key="2">
    <source>
        <dbReference type="RuleBase" id="RU003616"/>
    </source>
</evidence>
<feature type="domain" description="CS" evidence="4">
    <location>
        <begin position="31"/>
        <end position="138"/>
    </location>
</feature>
<dbReference type="InterPro" id="IPR007052">
    <property type="entry name" value="CS_dom"/>
</dbReference>
<keyword evidence="6" id="KW-1185">Reference proteome</keyword>
<sequence length="140" mass="16012">MALIPRLPSDIFRPEFLDSLRTFGDVFKGVSEFPKTDIHETPTEVIITAEIPGVEKKDDVKITVHEDHIHLSGKVERVTEQHEENIHRQERFYGHFSRTLSLPSPVDEAGAKASYKNGILEIRLPKIHQETGRQIDIDFS</sequence>
<comment type="caution">
    <text evidence="5">The sequence shown here is derived from an EMBL/GenBank/DDBJ whole genome shotgun (WGS) entry which is preliminary data.</text>
</comment>
<dbReference type="Gene3D" id="2.60.40.790">
    <property type="match status" value="1"/>
</dbReference>
<evidence type="ECO:0000259" key="4">
    <source>
        <dbReference type="PROSITE" id="PS51203"/>
    </source>
</evidence>
<evidence type="ECO:0000313" key="5">
    <source>
        <dbReference type="EMBL" id="GIM46254.1"/>
    </source>
</evidence>
<reference evidence="5" key="1">
    <citation type="journal article" date="2023" name="Int. J. Syst. Evol. Microbiol.">
        <title>Collibacillus ludicampi gen. nov., sp. nov., a new soil bacterium of the family Alicyclobacillaceae.</title>
        <authorList>
            <person name="Jojima T."/>
            <person name="Ioku Y."/>
            <person name="Fukuta Y."/>
            <person name="Shirasaka N."/>
            <person name="Matsumura Y."/>
            <person name="Mori M."/>
        </authorList>
    </citation>
    <scope>NUCLEOTIDE SEQUENCE</scope>
    <source>
        <strain evidence="5">TP075</strain>
    </source>
</reference>
<evidence type="ECO:0000313" key="6">
    <source>
        <dbReference type="Proteomes" id="UP001057291"/>
    </source>
</evidence>
<dbReference type="PROSITE" id="PS01031">
    <property type="entry name" value="SHSP"/>
    <property type="match status" value="1"/>
</dbReference>
<dbReference type="EMBL" id="BOQE01000001">
    <property type="protein sequence ID" value="GIM46254.1"/>
    <property type="molecule type" value="Genomic_DNA"/>
</dbReference>
<dbReference type="InterPro" id="IPR002068">
    <property type="entry name" value="A-crystallin/Hsp20_dom"/>
</dbReference>
<comment type="similarity">
    <text evidence="1 2">Belongs to the small heat shock protein (HSP20) family.</text>
</comment>
<dbReference type="PROSITE" id="PS51203">
    <property type="entry name" value="CS"/>
    <property type="match status" value="1"/>
</dbReference>
<dbReference type="Proteomes" id="UP001057291">
    <property type="component" value="Unassembled WGS sequence"/>
</dbReference>
<feature type="domain" description="SHSP" evidence="3">
    <location>
        <begin position="27"/>
        <end position="140"/>
    </location>
</feature>
<gene>
    <name evidence="5" type="ORF">DNHGIG_18030</name>
</gene>
<dbReference type="SUPFAM" id="SSF49764">
    <property type="entry name" value="HSP20-like chaperones"/>
    <property type="match status" value="1"/>
</dbReference>
<accession>A0AAV4LFG1</accession>
<name>A0AAV4LFG1_9BACL</name>
<dbReference type="AlphaFoldDB" id="A0AAV4LFG1"/>
<evidence type="ECO:0000256" key="1">
    <source>
        <dbReference type="PROSITE-ProRule" id="PRU00285"/>
    </source>
</evidence>
<organism evidence="5 6">
    <name type="scientific">Collibacillus ludicampi</name>
    <dbReference type="NCBI Taxonomy" id="2771369"/>
    <lineage>
        <taxon>Bacteria</taxon>
        <taxon>Bacillati</taxon>
        <taxon>Bacillota</taxon>
        <taxon>Bacilli</taxon>
        <taxon>Bacillales</taxon>
        <taxon>Alicyclobacillaceae</taxon>
        <taxon>Collibacillus</taxon>
    </lineage>
</organism>
<dbReference type="PANTHER" id="PTHR11527">
    <property type="entry name" value="HEAT-SHOCK PROTEIN 20 FAMILY MEMBER"/>
    <property type="match status" value="1"/>
</dbReference>
<dbReference type="InterPro" id="IPR031107">
    <property type="entry name" value="Small_HSP"/>
</dbReference>
<evidence type="ECO:0000259" key="3">
    <source>
        <dbReference type="PROSITE" id="PS01031"/>
    </source>
</evidence>
<dbReference type="InterPro" id="IPR008978">
    <property type="entry name" value="HSP20-like_chaperone"/>
</dbReference>
<protein>
    <submittedName>
        <fullName evidence="5">Heat-shock protein Hsp20</fullName>
    </submittedName>
</protein>
<proteinExistence type="inferred from homology"/>
<dbReference type="CDD" id="cd06464">
    <property type="entry name" value="ACD_sHsps-like"/>
    <property type="match status" value="1"/>
</dbReference>
<dbReference type="Pfam" id="PF00011">
    <property type="entry name" value="HSP20"/>
    <property type="match status" value="1"/>
</dbReference>